<feature type="non-terminal residue" evidence="2">
    <location>
        <position position="680"/>
    </location>
</feature>
<proteinExistence type="predicted"/>
<feature type="compositionally biased region" description="Basic and acidic residues" evidence="1">
    <location>
        <begin position="23"/>
        <end position="32"/>
    </location>
</feature>
<dbReference type="GeneID" id="18677369"/>
<feature type="region of interest" description="Disordered" evidence="1">
    <location>
        <begin position="166"/>
        <end position="240"/>
    </location>
</feature>
<dbReference type="AlphaFoldDB" id="R7SII5"/>
<feature type="region of interest" description="Disordered" evidence="1">
    <location>
        <begin position="1"/>
        <end position="45"/>
    </location>
</feature>
<feature type="region of interest" description="Disordered" evidence="1">
    <location>
        <begin position="309"/>
        <end position="459"/>
    </location>
</feature>
<feature type="compositionally biased region" description="Pro residues" evidence="1">
    <location>
        <begin position="372"/>
        <end position="387"/>
    </location>
</feature>
<feature type="compositionally biased region" description="Pro residues" evidence="1">
    <location>
        <begin position="33"/>
        <end position="43"/>
    </location>
</feature>
<feature type="compositionally biased region" description="Polar residues" evidence="1">
    <location>
        <begin position="178"/>
        <end position="198"/>
    </location>
</feature>
<dbReference type="OrthoDB" id="2690066at2759"/>
<dbReference type="Proteomes" id="UP000053630">
    <property type="component" value="Unassembled WGS sequence"/>
</dbReference>
<reference evidence="3" key="1">
    <citation type="journal article" date="2012" name="Science">
        <title>The Paleozoic origin of enzymatic lignin decomposition reconstructed from 31 fungal genomes.</title>
        <authorList>
            <person name="Floudas D."/>
            <person name="Binder M."/>
            <person name="Riley R."/>
            <person name="Barry K."/>
            <person name="Blanchette R.A."/>
            <person name="Henrissat B."/>
            <person name="Martinez A.T."/>
            <person name="Otillar R."/>
            <person name="Spatafora J.W."/>
            <person name="Yadav J.S."/>
            <person name="Aerts A."/>
            <person name="Benoit I."/>
            <person name="Boyd A."/>
            <person name="Carlson A."/>
            <person name="Copeland A."/>
            <person name="Coutinho P.M."/>
            <person name="de Vries R.P."/>
            <person name="Ferreira P."/>
            <person name="Findley K."/>
            <person name="Foster B."/>
            <person name="Gaskell J."/>
            <person name="Glotzer D."/>
            <person name="Gorecki P."/>
            <person name="Heitman J."/>
            <person name="Hesse C."/>
            <person name="Hori C."/>
            <person name="Igarashi K."/>
            <person name="Jurgens J.A."/>
            <person name="Kallen N."/>
            <person name="Kersten P."/>
            <person name="Kohler A."/>
            <person name="Kuees U."/>
            <person name="Kumar T.K.A."/>
            <person name="Kuo A."/>
            <person name="LaButti K."/>
            <person name="Larrondo L.F."/>
            <person name="Lindquist E."/>
            <person name="Ling A."/>
            <person name="Lombard V."/>
            <person name="Lucas S."/>
            <person name="Lundell T."/>
            <person name="Martin R."/>
            <person name="McLaughlin D.J."/>
            <person name="Morgenstern I."/>
            <person name="Morin E."/>
            <person name="Murat C."/>
            <person name="Nagy L.G."/>
            <person name="Nolan M."/>
            <person name="Ohm R.A."/>
            <person name="Patyshakuliyeva A."/>
            <person name="Rokas A."/>
            <person name="Ruiz-Duenas F.J."/>
            <person name="Sabat G."/>
            <person name="Salamov A."/>
            <person name="Samejima M."/>
            <person name="Schmutz J."/>
            <person name="Slot J.C."/>
            <person name="St John F."/>
            <person name="Stenlid J."/>
            <person name="Sun H."/>
            <person name="Sun S."/>
            <person name="Syed K."/>
            <person name="Tsang A."/>
            <person name="Wiebenga A."/>
            <person name="Young D."/>
            <person name="Pisabarro A."/>
            <person name="Eastwood D.C."/>
            <person name="Martin F."/>
            <person name="Cullen D."/>
            <person name="Grigoriev I.V."/>
            <person name="Hibbett D.S."/>
        </authorList>
    </citation>
    <scope>NUCLEOTIDE SEQUENCE [LARGE SCALE GENOMIC DNA]</scope>
    <source>
        <strain evidence="3">MF3/22</strain>
    </source>
</reference>
<protein>
    <submittedName>
        <fullName evidence="2">Uncharacterized protein</fullName>
    </submittedName>
</protein>
<dbReference type="EMBL" id="JH718677">
    <property type="protein sequence ID" value="EJC97409.1"/>
    <property type="molecule type" value="Genomic_DNA"/>
</dbReference>
<evidence type="ECO:0000313" key="2">
    <source>
        <dbReference type="EMBL" id="EJC97409.1"/>
    </source>
</evidence>
<evidence type="ECO:0000256" key="1">
    <source>
        <dbReference type="SAM" id="MobiDB-lite"/>
    </source>
</evidence>
<feature type="compositionally biased region" description="Low complexity" evidence="1">
    <location>
        <begin position="217"/>
        <end position="230"/>
    </location>
</feature>
<feature type="region of interest" description="Disordered" evidence="1">
    <location>
        <begin position="107"/>
        <end position="128"/>
    </location>
</feature>
<evidence type="ECO:0000313" key="3">
    <source>
        <dbReference type="Proteomes" id="UP000053630"/>
    </source>
</evidence>
<name>R7SII5_FOMME</name>
<dbReference type="eggNOG" id="ENOG502SU89">
    <property type="taxonomic scope" value="Eukaryota"/>
</dbReference>
<sequence length="680" mass="73893">MRNTHTPTKNPLFRLIGRSVSQEGKDRDREAETPPPLPAPPPLLTILPIAERFVRSGTLTANGSTNGTLTTTSSSSDASSSSSLAKLAKSSSSIYLRSVDSLSTLVPPHDPLRSESPRSNRSAPSWIAVTTTDRQGRWIFRGPWENGDINANSLSDALHFSRAARVQSPDMTSDGHDQSTSPTAVTTYSSPSPESGKSPTKRITKLFPFGHSRDNDSNGSSSSSKTTISSPNPHLGQRELSMGLPNSFEIAAALTATAKGLSPMHLLPNHKHANLDVRRSDSPESFIIINEEDGIPAPMRQQRFENANAGFDVNDSSAVRGRSDTPSSLADRRRANLDVLDLTPTQSRAGSPSPSRDEFRAARASVLAYYQVPPPSPPPAGPLPPRPDSVNDAPFSRRGSDDNQLLSPGRAYASRSPSPLGPGGRYSRSPSPGMGMGQVRRGRESPFPTRPILPPQDSRELFERVERYKALYAAVDADGADVPEDAFVGMDEFFDKHSSAYIRAARARGEKRVYFDVVRRSYEASLRNSHTFYVNGPHATLPPEIAIEPADDYDPRYNNNNTDFDDATDERLRYSTTLSDAEVAAAEHLNTLETVVEEDSSSDSRSFAASSVYSRYSVLDEGKSAAVREGFVRRVAALYGQDKLLREEIPEVPKIPNEFRDAAPAAGRPPIEKAAAALKV</sequence>
<gene>
    <name evidence="2" type="ORF">FOMMEDRAFT_171651</name>
</gene>
<keyword evidence="3" id="KW-1185">Reference proteome</keyword>
<dbReference type="KEGG" id="fme:FOMMEDRAFT_171651"/>
<feature type="region of interest" description="Disordered" evidence="1">
    <location>
        <begin position="58"/>
        <end position="81"/>
    </location>
</feature>
<accession>R7SII5</accession>
<feature type="compositionally biased region" description="Polar residues" evidence="1">
    <location>
        <begin position="119"/>
        <end position="128"/>
    </location>
</feature>
<dbReference type="RefSeq" id="XP_007272328.1">
    <property type="nucleotide sequence ID" value="XM_007272266.1"/>
</dbReference>
<feature type="compositionally biased region" description="Polar residues" evidence="1">
    <location>
        <begin position="343"/>
        <end position="354"/>
    </location>
</feature>
<organism evidence="2 3">
    <name type="scientific">Fomitiporia mediterranea (strain MF3/22)</name>
    <name type="common">Grapevine white-rot fungus</name>
    <dbReference type="NCBI Taxonomy" id="694068"/>
    <lineage>
        <taxon>Eukaryota</taxon>
        <taxon>Fungi</taxon>
        <taxon>Dikarya</taxon>
        <taxon>Basidiomycota</taxon>
        <taxon>Agaricomycotina</taxon>
        <taxon>Agaricomycetes</taxon>
        <taxon>Hymenochaetales</taxon>
        <taxon>Hymenochaetaceae</taxon>
        <taxon>Fomitiporia</taxon>
    </lineage>
</organism>